<dbReference type="InterPro" id="IPR000297">
    <property type="entry name" value="PPIase_PpiC"/>
</dbReference>
<dbReference type="Pfam" id="PF00639">
    <property type="entry name" value="Rotamase"/>
    <property type="match status" value="1"/>
</dbReference>
<dbReference type="InterPro" id="IPR050245">
    <property type="entry name" value="PrsA_foldase"/>
</dbReference>
<dbReference type="PROSITE" id="PS01096">
    <property type="entry name" value="PPIC_PPIASE_1"/>
    <property type="match status" value="1"/>
</dbReference>
<feature type="domain" description="PpiC" evidence="4">
    <location>
        <begin position="186"/>
        <end position="279"/>
    </location>
</feature>
<dbReference type="PROSITE" id="PS50198">
    <property type="entry name" value="PPIC_PPIASE_2"/>
    <property type="match status" value="1"/>
</dbReference>
<dbReference type="PANTHER" id="PTHR47245:SF2">
    <property type="entry name" value="PEPTIDYL-PROLYL CIS-TRANS ISOMERASE HP_0175-RELATED"/>
    <property type="match status" value="1"/>
</dbReference>
<dbReference type="GO" id="GO:0003755">
    <property type="term" value="F:peptidyl-prolyl cis-trans isomerase activity"/>
    <property type="evidence" value="ECO:0007669"/>
    <property type="project" value="UniProtKB-KW"/>
</dbReference>
<evidence type="ECO:0000313" key="5">
    <source>
        <dbReference type="EMBL" id="SEO89661.1"/>
    </source>
</evidence>
<name>A0A172RWG7_9ACTN</name>
<gene>
    <name evidence="5" type="ORF">SAMN02910314_01542</name>
</gene>
<keyword evidence="3" id="KW-0732">Signal</keyword>
<feature type="chain" id="PRO_5038609864" evidence="3">
    <location>
        <begin position="25"/>
        <end position="419"/>
    </location>
</feature>
<evidence type="ECO:0000256" key="1">
    <source>
        <dbReference type="PROSITE-ProRule" id="PRU00278"/>
    </source>
</evidence>
<dbReference type="Gene3D" id="3.10.50.40">
    <property type="match status" value="1"/>
</dbReference>
<dbReference type="PANTHER" id="PTHR47245">
    <property type="entry name" value="PEPTIDYLPROLYL ISOMERASE"/>
    <property type="match status" value="1"/>
</dbReference>
<keyword evidence="6" id="KW-1185">Reference proteome</keyword>
<dbReference type="InterPro" id="IPR027304">
    <property type="entry name" value="Trigger_fact/SurA_dom_sf"/>
</dbReference>
<organism evidence="5 6">
    <name type="scientific">Denitrobacterium detoxificans</name>
    <dbReference type="NCBI Taxonomy" id="79604"/>
    <lineage>
        <taxon>Bacteria</taxon>
        <taxon>Bacillati</taxon>
        <taxon>Actinomycetota</taxon>
        <taxon>Coriobacteriia</taxon>
        <taxon>Eggerthellales</taxon>
        <taxon>Eggerthellaceae</taxon>
        <taxon>Denitrobacterium</taxon>
    </lineage>
</organism>
<dbReference type="InterPro" id="IPR023058">
    <property type="entry name" value="PPIase_PpiC_CS"/>
</dbReference>
<dbReference type="SUPFAM" id="SSF54534">
    <property type="entry name" value="FKBP-like"/>
    <property type="match status" value="1"/>
</dbReference>
<dbReference type="PATRIC" id="fig|79604.3.peg.337"/>
<dbReference type="Proteomes" id="UP000182975">
    <property type="component" value="Unassembled WGS sequence"/>
</dbReference>
<dbReference type="KEGG" id="ddt:AAY81_01635"/>
<keyword evidence="1" id="KW-0413">Isomerase</keyword>
<evidence type="ECO:0000259" key="4">
    <source>
        <dbReference type="PROSITE" id="PS50198"/>
    </source>
</evidence>
<protein>
    <submittedName>
        <fullName evidence="5">Foldase protein PrsA</fullName>
    </submittedName>
</protein>
<keyword evidence="1" id="KW-0697">Rotamase</keyword>
<proteinExistence type="predicted"/>
<evidence type="ECO:0000256" key="3">
    <source>
        <dbReference type="SAM" id="SignalP"/>
    </source>
</evidence>
<dbReference type="SUPFAM" id="SSF109998">
    <property type="entry name" value="Triger factor/SurA peptide-binding domain-like"/>
    <property type="match status" value="1"/>
</dbReference>
<dbReference type="Gene3D" id="1.10.4030.10">
    <property type="entry name" value="Porin chaperone SurA, peptide-binding domain"/>
    <property type="match status" value="1"/>
</dbReference>
<dbReference type="AlphaFoldDB" id="A0A172RWG7"/>
<dbReference type="InterPro" id="IPR046357">
    <property type="entry name" value="PPIase_dom_sf"/>
</dbReference>
<sequence>MNTSFVARAASAAALSVACLFGLAACSSSSSSSDSIAATVNGTEISEQTITDYIESFRSSQSLESEEDWGNWMASYSLDPSSVRSEVIDYFVQKELKVQAAAENGVEVTDDEVNEQVEKMKANYSSDDAWQQALSSAGTTEDQYRDSVRTAMLESKLKEVVVSDEDIEPTDDEVLSMVSQYASAFSGAKRSSHILFSSDDEATAQQVLDQINNGEISFEDAAKQYSTDTASAENGGDVGWDLLNSFVTAYQTALDGLEAGQVSGLVTSDYGIHIIKCTEVYTAPDEVTSLDQAPEALVEYVRAMVKSSNSSTAYNNWLSDYKDKADIWTADMPSGLPYDLDMSKYQTDDSTSTDSSSSTSTDSSSTDSSATTDSNSTDASSTDSSTSTDASTSSTDSTSSSSSSSSSTDSSSSSSTTTN</sequence>
<feature type="compositionally biased region" description="Low complexity" evidence="2">
    <location>
        <begin position="348"/>
        <end position="419"/>
    </location>
</feature>
<feature type="signal peptide" evidence="3">
    <location>
        <begin position="1"/>
        <end position="24"/>
    </location>
</feature>
<evidence type="ECO:0000256" key="2">
    <source>
        <dbReference type="SAM" id="MobiDB-lite"/>
    </source>
</evidence>
<feature type="region of interest" description="Disordered" evidence="2">
    <location>
        <begin position="341"/>
        <end position="419"/>
    </location>
</feature>
<dbReference type="Pfam" id="PF13624">
    <property type="entry name" value="SurA_N_3"/>
    <property type="match status" value="1"/>
</dbReference>
<dbReference type="EMBL" id="FOEC01000010">
    <property type="protein sequence ID" value="SEO89661.1"/>
    <property type="molecule type" value="Genomic_DNA"/>
</dbReference>
<dbReference type="STRING" id="79604.AAY81_01635"/>
<evidence type="ECO:0000313" key="6">
    <source>
        <dbReference type="Proteomes" id="UP000182975"/>
    </source>
</evidence>
<dbReference type="RefSeq" id="WP_066660597.1">
    <property type="nucleotide sequence ID" value="NZ_CP011402.1"/>
</dbReference>
<accession>A0A172RWG7</accession>
<reference evidence="6" key="1">
    <citation type="submission" date="2016-10" db="EMBL/GenBank/DDBJ databases">
        <authorList>
            <person name="Varghese N."/>
        </authorList>
    </citation>
    <scope>NUCLEOTIDE SEQUENCE [LARGE SCALE GENOMIC DNA]</scope>
    <source>
        <strain evidence="6">DSM 21843</strain>
    </source>
</reference>